<feature type="transmembrane region" description="Helical" evidence="1">
    <location>
        <begin position="121"/>
        <end position="141"/>
    </location>
</feature>
<feature type="transmembrane region" description="Helical" evidence="1">
    <location>
        <begin position="6"/>
        <end position="22"/>
    </location>
</feature>
<dbReference type="EMBL" id="QJPH01000543">
    <property type="protein sequence ID" value="PZN70778.1"/>
    <property type="molecule type" value="Genomic_DNA"/>
</dbReference>
<gene>
    <name evidence="2" type="ORF">DM484_27885</name>
</gene>
<keyword evidence="1" id="KW-0472">Membrane</keyword>
<feature type="transmembrane region" description="Helical" evidence="1">
    <location>
        <begin position="57"/>
        <end position="82"/>
    </location>
</feature>
<name>A0A2W4QS95_9GAMM</name>
<dbReference type="Proteomes" id="UP000249396">
    <property type="component" value="Unassembled WGS sequence"/>
</dbReference>
<proteinExistence type="predicted"/>
<comment type="caution">
    <text evidence="2">The sequence shown here is derived from an EMBL/GenBank/DDBJ whole genome shotgun (WGS) entry which is preliminary data.</text>
</comment>
<keyword evidence="1" id="KW-1133">Transmembrane helix</keyword>
<evidence type="ECO:0000313" key="2">
    <source>
        <dbReference type="EMBL" id="PZN70778.1"/>
    </source>
</evidence>
<accession>A0A2W4QS95</accession>
<reference evidence="2 3" key="1">
    <citation type="journal article" date="2018" name="Aquat. Microb. Ecol.">
        <title>Gammaproteobacterial methanotrophs dominate.</title>
        <authorList>
            <person name="Rissanen A.J."/>
            <person name="Saarenheimo J."/>
            <person name="Tiirola M."/>
            <person name="Peura S."/>
            <person name="Aalto S.L."/>
            <person name="Karvinen A."/>
            <person name="Nykanen H."/>
        </authorList>
    </citation>
    <scope>NUCLEOTIDE SEQUENCE [LARGE SCALE GENOMIC DNA]</scope>
    <source>
        <strain evidence="2">AMbin10</strain>
    </source>
</reference>
<sequence>MIELLSLVVATIALAITVFLEWPRLSERWKAVNEALKQERQREQNEYPIKRKGPGHIVIVSIGFFKTLIALIVGPLIPAILLTMMIGHLTSEGVGTFIFLFSSVVGIIFSIKWLRYKSWKFLLFYILAGPLGFIILSVIFYA</sequence>
<keyword evidence="1" id="KW-0812">Transmembrane</keyword>
<protein>
    <submittedName>
        <fullName evidence="2">Uncharacterized protein</fullName>
    </submittedName>
</protein>
<organism evidence="2 3">
    <name type="scientific">Candidatus Methylumidiphilus alinenensis</name>
    <dbReference type="NCBI Taxonomy" id="2202197"/>
    <lineage>
        <taxon>Bacteria</taxon>
        <taxon>Pseudomonadati</taxon>
        <taxon>Pseudomonadota</taxon>
        <taxon>Gammaproteobacteria</taxon>
        <taxon>Methylococcales</taxon>
        <taxon>Candidatus Methylumidiphilus</taxon>
    </lineage>
</organism>
<evidence type="ECO:0000256" key="1">
    <source>
        <dbReference type="SAM" id="Phobius"/>
    </source>
</evidence>
<dbReference type="AlphaFoldDB" id="A0A2W4QS95"/>
<evidence type="ECO:0000313" key="3">
    <source>
        <dbReference type="Proteomes" id="UP000249396"/>
    </source>
</evidence>
<feature type="transmembrane region" description="Helical" evidence="1">
    <location>
        <begin position="94"/>
        <end position="114"/>
    </location>
</feature>